<dbReference type="Proteomes" id="UP000662678">
    <property type="component" value="Unassembled WGS sequence"/>
</dbReference>
<evidence type="ECO:0000313" key="1">
    <source>
        <dbReference type="EMBL" id="GHD72270.1"/>
    </source>
</evidence>
<evidence type="ECO:0000313" key="2">
    <source>
        <dbReference type="Proteomes" id="UP000662678"/>
    </source>
</evidence>
<reference evidence="2" key="1">
    <citation type="journal article" date="2019" name="Int. J. Syst. Evol. Microbiol.">
        <title>The Global Catalogue of Microorganisms (GCM) 10K type strain sequencing project: providing services to taxonomists for standard genome sequencing and annotation.</title>
        <authorList>
            <consortium name="The Broad Institute Genomics Platform"/>
            <consortium name="The Broad Institute Genome Sequencing Center for Infectious Disease"/>
            <person name="Wu L."/>
            <person name="Ma J."/>
        </authorList>
    </citation>
    <scope>NUCLEOTIDE SEQUENCE [LARGE SCALE GENOMIC DNA]</scope>
    <source>
        <strain evidence="2">KCTC 23713</strain>
    </source>
</reference>
<organism evidence="1 2">
    <name type="scientific">Vogesella fluminis</name>
    <dbReference type="NCBI Taxonomy" id="1069161"/>
    <lineage>
        <taxon>Bacteria</taxon>
        <taxon>Pseudomonadati</taxon>
        <taxon>Pseudomonadota</taxon>
        <taxon>Betaproteobacteria</taxon>
        <taxon>Neisseriales</taxon>
        <taxon>Chromobacteriaceae</taxon>
        <taxon>Vogesella</taxon>
    </lineage>
</organism>
<name>A0ABQ3H6N9_9NEIS</name>
<evidence type="ECO:0008006" key="3">
    <source>
        <dbReference type="Google" id="ProtNLM"/>
    </source>
</evidence>
<dbReference type="Gene3D" id="3.30.70.270">
    <property type="match status" value="1"/>
</dbReference>
<comment type="caution">
    <text evidence="1">The sequence shown here is derived from an EMBL/GenBank/DDBJ whole genome shotgun (WGS) entry which is preliminary data.</text>
</comment>
<keyword evidence="2" id="KW-1185">Reference proteome</keyword>
<protein>
    <recommendedName>
        <fullName evidence="3">Diguanylate cyclase</fullName>
    </recommendedName>
</protein>
<gene>
    <name evidence="1" type="ORF">GCM10011419_05290</name>
</gene>
<proteinExistence type="predicted"/>
<dbReference type="SUPFAM" id="SSF55073">
    <property type="entry name" value="Nucleotide cyclase"/>
    <property type="match status" value="1"/>
</dbReference>
<dbReference type="InterPro" id="IPR043128">
    <property type="entry name" value="Rev_trsase/Diguanyl_cyclase"/>
</dbReference>
<sequence>MPRSCSAPAAPLAVSYPAHGSDEEVLLREADAAPYQAKAAGRNCVRYRG</sequence>
<dbReference type="RefSeq" id="WP_189352104.1">
    <property type="nucleotide sequence ID" value="NZ_BMYP01000005.1"/>
</dbReference>
<dbReference type="InterPro" id="IPR029787">
    <property type="entry name" value="Nucleotide_cyclase"/>
</dbReference>
<accession>A0ABQ3H6N9</accession>
<dbReference type="EMBL" id="BMYP01000005">
    <property type="protein sequence ID" value="GHD72270.1"/>
    <property type="molecule type" value="Genomic_DNA"/>
</dbReference>